<reference evidence="5 6" key="1">
    <citation type="submission" date="2017-07" db="EMBL/GenBank/DDBJ databases">
        <title>Paenibacillus herberti R33 genome sequencing and assembly.</title>
        <authorList>
            <person name="Su W."/>
        </authorList>
    </citation>
    <scope>NUCLEOTIDE SEQUENCE [LARGE SCALE GENOMIC DNA]</scope>
    <source>
        <strain evidence="5 6">R33</strain>
    </source>
</reference>
<dbReference type="EMBL" id="NMUQ01000001">
    <property type="protein sequence ID" value="OXM16269.1"/>
    <property type="molecule type" value="Genomic_DNA"/>
</dbReference>
<dbReference type="RefSeq" id="WP_089523353.1">
    <property type="nucleotide sequence ID" value="NZ_NMUQ01000001.1"/>
</dbReference>
<keyword evidence="3 4" id="KW-0732">Signal</keyword>
<dbReference type="GO" id="GO:0042956">
    <property type="term" value="P:maltodextrin transmembrane transport"/>
    <property type="evidence" value="ECO:0007669"/>
    <property type="project" value="TreeGrafter"/>
</dbReference>
<evidence type="ECO:0000313" key="5">
    <source>
        <dbReference type="EMBL" id="OXM16269.1"/>
    </source>
</evidence>
<evidence type="ECO:0000256" key="1">
    <source>
        <dbReference type="ARBA" id="ARBA00008520"/>
    </source>
</evidence>
<dbReference type="PANTHER" id="PTHR30061:SF50">
    <property type="entry name" value="MALTOSE_MALTODEXTRIN-BINDING PERIPLASMIC PROTEIN"/>
    <property type="match status" value="1"/>
</dbReference>
<dbReference type="InterPro" id="IPR006059">
    <property type="entry name" value="SBP"/>
</dbReference>
<dbReference type="PANTHER" id="PTHR30061">
    <property type="entry name" value="MALTOSE-BINDING PERIPLASMIC PROTEIN"/>
    <property type="match status" value="1"/>
</dbReference>
<feature type="chain" id="PRO_5039236215" evidence="4">
    <location>
        <begin position="21"/>
        <end position="469"/>
    </location>
</feature>
<dbReference type="Proteomes" id="UP000215145">
    <property type="component" value="Unassembled WGS sequence"/>
</dbReference>
<protein>
    <submittedName>
        <fullName evidence="5">ABC transporter substrate-binding protein</fullName>
    </submittedName>
</protein>
<keyword evidence="2" id="KW-0813">Transport</keyword>
<dbReference type="GO" id="GO:0055052">
    <property type="term" value="C:ATP-binding cassette (ABC) transporter complex, substrate-binding subunit-containing"/>
    <property type="evidence" value="ECO:0007669"/>
    <property type="project" value="TreeGrafter"/>
</dbReference>
<organism evidence="5 6">
    <name type="scientific">Paenibacillus herberti</name>
    <dbReference type="NCBI Taxonomy" id="1619309"/>
    <lineage>
        <taxon>Bacteria</taxon>
        <taxon>Bacillati</taxon>
        <taxon>Bacillota</taxon>
        <taxon>Bacilli</taxon>
        <taxon>Bacillales</taxon>
        <taxon>Paenibacillaceae</taxon>
        <taxon>Paenibacillus</taxon>
    </lineage>
</organism>
<evidence type="ECO:0000256" key="2">
    <source>
        <dbReference type="ARBA" id="ARBA00022448"/>
    </source>
</evidence>
<name>A0A229P323_9BACL</name>
<keyword evidence="6" id="KW-1185">Reference proteome</keyword>
<dbReference type="GO" id="GO:1901982">
    <property type="term" value="F:maltose binding"/>
    <property type="evidence" value="ECO:0007669"/>
    <property type="project" value="TreeGrafter"/>
</dbReference>
<gene>
    <name evidence="5" type="ORF">CGZ75_06150</name>
</gene>
<dbReference type="Gene3D" id="3.40.190.10">
    <property type="entry name" value="Periplasmic binding protein-like II"/>
    <property type="match status" value="2"/>
</dbReference>
<dbReference type="GO" id="GO:0015768">
    <property type="term" value="P:maltose transport"/>
    <property type="evidence" value="ECO:0007669"/>
    <property type="project" value="TreeGrafter"/>
</dbReference>
<feature type="signal peptide" evidence="4">
    <location>
        <begin position="1"/>
        <end position="20"/>
    </location>
</feature>
<dbReference type="SUPFAM" id="SSF53850">
    <property type="entry name" value="Periplasmic binding protein-like II"/>
    <property type="match status" value="1"/>
</dbReference>
<evidence type="ECO:0000256" key="3">
    <source>
        <dbReference type="ARBA" id="ARBA00022729"/>
    </source>
</evidence>
<comment type="similarity">
    <text evidence="1">Belongs to the bacterial solute-binding protein 1 family.</text>
</comment>
<evidence type="ECO:0000313" key="6">
    <source>
        <dbReference type="Proteomes" id="UP000215145"/>
    </source>
</evidence>
<proteinExistence type="inferred from homology"/>
<comment type="caution">
    <text evidence="5">The sequence shown here is derived from an EMBL/GenBank/DDBJ whole genome shotgun (WGS) entry which is preliminary data.</text>
</comment>
<accession>A0A229P323</accession>
<dbReference type="PROSITE" id="PS51257">
    <property type="entry name" value="PROKAR_LIPOPROTEIN"/>
    <property type="match status" value="1"/>
</dbReference>
<dbReference type="Pfam" id="PF01547">
    <property type="entry name" value="SBP_bac_1"/>
    <property type="match status" value="1"/>
</dbReference>
<evidence type="ECO:0000256" key="4">
    <source>
        <dbReference type="SAM" id="SignalP"/>
    </source>
</evidence>
<dbReference type="OrthoDB" id="6431346at2"/>
<dbReference type="AlphaFoldDB" id="A0A229P323"/>
<sequence>MRKSLTAVLTSAIVLSSVLAGCSNSENKPAGAANAGGGADGKELQVITLSAQTTGIEKTRVDNLVKAAVVLNEELKTQGKNMEVKLETKSFDGSWDDSLKQFMLASKSNKAPDIFAIGHESIGMLAKGKYILPLDSLKESKEYADLFPILWDSVTFQGQIWGIPQDTEARPVFYNKGILKKLGWTDQQINELPEKVKQGEFTLDDMTKVAEEAKAKGAAEFGIVHRPTNGPDFQALAYNFGAELYDAAQNKIIFDKKAVEKQLQYYYDIAQKKLIPDNLTTMEFKNVHKIVVNEKALFYYGGIWNVNNWAADAYHDQIGKVDAKWVNERMGMMLIPAAEKGGKPVTLSHPIVYTVSSGTKHQDLVNRLLELVVDPKLQTEHNLKTFHLPITKAAADDPNFKADVTLGGVAYMSEYTTFLPNHESFNKYSGSVFKAIQAVELGKQTPAEALKDLETQLKNDLGDELIIKN</sequence>